<dbReference type="PANTHER" id="PTHR34985">
    <property type="entry name" value="SLR0554 PROTEIN"/>
    <property type="match status" value="1"/>
</dbReference>
<feature type="domain" description="NrS-1 polymerase-like HBD" evidence="3">
    <location>
        <begin position="256"/>
        <end position="315"/>
    </location>
</feature>
<dbReference type="InterPro" id="IPR007936">
    <property type="entry name" value="VapE-like_dom"/>
</dbReference>
<evidence type="ECO:0000259" key="2">
    <source>
        <dbReference type="Pfam" id="PF05272"/>
    </source>
</evidence>
<proteinExistence type="predicted"/>
<dbReference type="Pfam" id="PF22763">
    <property type="entry name" value="NrS1-1_pol-like_HBD"/>
    <property type="match status" value="1"/>
</dbReference>
<evidence type="ECO:0000256" key="1">
    <source>
        <dbReference type="SAM" id="MobiDB-lite"/>
    </source>
</evidence>
<dbReference type="InterPro" id="IPR054468">
    <property type="entry name" value="NrSPol-like_HBD"/>
</dbReference>
<protein>
    <submittedName>
        <fullName evidence="4">Uncharacterized protein</fullName>
    </submittedName>
</protein>
<sequence>MTITPPSRQDVVAPNFLKHYNQWITWRHVTRPGTHKPTKVPLASTTDPSTWTDFDTALAAWSIDPTISGVGFVFSENDPFAFLDIDGCGEPGAWQPHAAAAHAALSGAVWETSQSGSGLHAIARVSDKSAFAERRNVWRDDQGNKFEFYTQERFMALGRGEWRDDTPQDATQALLTFVPQRDAPRADKSVPLSSGPREGYTGPTDDDELIKRALASQGSKNAAFGQAATFRQLWEADEDALGGFYPDPNDARRFDHSSADAALMNHLAFWTGCDAERMQRLFSRSALGARDKWRERDDYRHATISKAANEPDRNYYTTPAAPQRDPVEVPEGETPNATLARYAASIPDKNDHAFMIRMMMEAECEVRFCEFRRVITIDGEPISDAAEIALWFKCCDLSGLHLPKAKFQDALRHYADLQQYHPVRDYLDTAQPTWDGKSRVDTWLIDHAGAHDTPYIRAVSAATLIAAVRRIRRPGCKHDEMLVLEGAQGVGKSTVFEALCPDPEWFTDAVNVAMDSKQLMEVTAGKWFVEAPELSRMSGAEVEHVKSLLSRNRDSARMSYDRHVTMSRRQFVMVGTTNSEQYLIDETGNRRFWPVGVTTVDVEGVAEARDQLWAEAAVREAAGESNGLAPELWAAAGDEQRARMLHNPYKAALGDKLADLTGSVTLTTLQDALEIKLRDRRATHRSITSAMTDLGWTYCRKTSRFIKGDPVRELTSLGGTISAKPASLRITS</sequence>
<feature type="region of interest" description="Disordered" evidence="1">
    <location>
        <begin position="310"/>
        <end position="332"/>
    </location>
</feature>
<reference evidence="4" key="1">
    <citation type="submission" date="2018-01" db="EMBL/GenBank/DDBJ databases">
        <title>A diatom virus reveals a new lineage of giant single stranded DNA viruses originating from double stranded DNA phage.</title>
        <authorList>
            <person name="Carlson M.C.G."/>
            <person name="Frischkorn K.R."/>
            <person name="Brumfield S."/>
            <person name="Rocap G."/>
        </authorList>
    </citation>
    <scope>NUCLEOTIDE SEQUENCE</scope>
    <source>
        <strain evidence="4">PmDNAV1</strain>
    </source>
</reference>
<feature type="domain" description="Virulence-associated protein E-like" evidence="2">
    <location>
        <begin position="433"/>
        <end position="643"/>
    </location>
</feature>
<evidence type="ECO:0000313" key="4">
    <source>
        <dbReference type="EMBL" id="AYD75898.1"/>
    </source>
</evidence>
<organism evidence="4">
    <name type="scientific">Pseudo-nitzschia multiseries DNA virus</name>
    <dbReference type="NCBI Taxonomy" id="2364897"/>
    <lineage>
        <taxon>Viruses</taxon>
    </lineage>
</organism>
<name>A0A678W351_9VIRU</name>
<dbReference type="PANTHER" id="PTHR34985:SF1">
    <property type="entry name" value="SLR0554 PROTEIN"/>
    <property type="match status" value="1"/>
</dbReference>
<gene>
    <name evidence="4" type="ORF">PmDNAV1_gp14</name>
</gene>
<dbReference type="Pfam" id="PF05272">
    <property type="entry name" value="VapE-like_dom"/>
    <property type="match status" value="1"/>
</dbReference>
<dbReference type="EMBL" id="MG841150">
    <property type="protein sequence ID" value="AYD75898.1"/>
    <property type="molecule type" value="Genomic_DNA"/>
</dbReference>
<accession>A0A678W351</accession>
<evidence type="ECO:0000259" key="3">
    <source>
        <dbReference type="Pfam" id="PF22763"/>
    </source>
</evidence>
<feature type="region of interest" description="Disordered" evidence="1">
    <location>
        <begin position="184"/>
        <end position="206"/>
    </location>
</feature>